<dbReference type="KEGG" id="tml:GSTUM_00002872001"/>
<dbReference type="GO" id="GO:0005730">
    <property type="term" value="C:nucleolus"/>
    <property type="evidence" value="ECO:0007669"/>
    <property type="project" value="UniProtKB-SubCell"/>
</dbReference>
<dbReference type="GeneID" id="9186039"/>
<keyword evidence="4" id="KW-0539">Nucleus</keyword>
<dbReference type="HOGENOM" id="CLU_012441_3_0_1"/>
<gene>
    <name evidence="9" type="ORF">GSTUM_00002872001</name>
</gene>
<dbReference type="Proteomes" id="UP000006911">
    <property type="component" value="Unassembled WGS sequence"/>
</dbReference>
<reference evidence="9 10" key="1">
    <citation type="journal article" date="2010" name="Nature">
        <title>Perigord black truffle genome uncovers evolutionary origins and mechanisms of symbiosis.</title>
        <authorList>
            <person name="Martin F."/>
            <person name="Kohler A."/>
            <person name="Murat C."/>
            <person name="Balestrini R."/>
            <person name="Coutinho P.M."/>
            <person name="Jaillon O."/>
            <person name="Montanini B."/>
            <person name="Morin E."/>
            <person name="Noel B."/>
            <person name="Percudani R."/>
            <person name="Porcel B."/>
            <person name="Rubini A."/>
            <person name="Amicucci A."/>
            <person name="Amselem J."/>
            <person name="Anthouard V."/>
            <person name="Arcioni S."/>
            <person name="Artiguenave F."/>
            <person name="Aury J.M."/>
            <person name="Ballario P."/>
            <person name="Bolchi A."/>
            <person name="Brenna A."/>
            <person name="Brun A."/>
            <person name="Buee M."/>
            <person name="Cantarel B."/>
            <person name="Chevalier G."/>
            <person name="Couloux A."/>
            <person name="Da Silva C."/>
            <person name="Denoeud F."/>
            <person name="Duplessis S."/>
            <person name="Ghignone S."/>
            <person name="Hilselberger B."/>
            <person name="Iotti M."/>
            <person name="Marcais B."/>
            <person name="Mello A."/>
            <person name="Miranda M."/>
            <person name="Pacioni G."/>
            <person name="Quesneville H."/>
            <person name="Riccioni C."/>
            <person name="Ruotolo R."/>
            <person name="Splivallo R."/>
            <person name="Stocchi V."/>
            <person name="Tisserant E."/>
            <person name="Viscomi A.R."/>
            <person name="Zambonelli A."/>
            <person name="Zampieri E."/>
            <person name="Henrissat B."/>
            <person name="Lebrun M.H."/>
            <person name="Paolocci F."/>
            <person name="Bonfante P."/>
            <person name="Ottonello S."/>
            <person name="Wincker P."/>
        </authorList>
    </citation>
    <scope>NUCLEOTIDE SEQUENCE [LARGE SCALE GENOMIC DNA]</scope>
    <source>
        <strain evidence="9 10">Mel28</strain>
    </source>
</reference>
<dbReference type="GO" id="GO:0030691">
    <property type="term" value="C:Noc2p-Noc3p complex"/>
    <property type="evidence" value="ECO:0007669"/>
    <property type="project" value="EnsemblFungi"/>
</dbReference>
<dbReference type="InterPro" id="IPR011501">
    <property type="entry name" value="Noc3_N"/>
</dbReference>
<feature type="domain" description="CCAAT-binding factor" evidence="7">
    <location>
        <begin position="461"/>
        <end position="647"/>
    </location>
</feature>
<evidence type="ECO:0000256" key="4">
    <source>
        <dbReference type="ARBA" id="ARBA00023242"/>
    </source>
</evidence>
<feature type="compositionally biased region" description="Acidic residues" evidence="6">
    <location>
        <begin position="65"/>
        <end position="78"/>
    </location>
</feature>
<accession>D5G8J7</accession>
<dbReference type="GO" id="GO:0006270">
    <property type="term" value="P:DNA replication initiation"/>
    <property type="evidence" value="ECO:0007669"/>
    <property type="project" value="EnsemblFungi"/>
</dbReference>
<dbReference type="AlphaFoldDB" id="D5G8J7"/>
<feature type="region of interest" description="Disordered" evidence="6">
    <location>
        <begin position="327"/>
        <end position="357"/>
    </location>
</feature>
<dbReference type="GO" id="GO:0042273">
    <property type="term" value="P:ribosomal large subunit biogenesis"/>
    <property type="evidence" value="ECO:0007669"/>
    <property type="project" value="EnsemblFungi"/>
</dbReference>
<dbReference type="PANTHER" id="PTHR14428:SF5">
    <property type="entry name" value="NUCLEOLAR COMPLEX PROTEIN 3 HOMOLOG"/>
    <property type="match status" value="1"/>
</dbReference>
<dbReference type="PIRSF" id="PIRSF028977">
    <property type="entry name" value="Nucleolar_complex_p3"/>
    <property type="match status" value="1"/>
</dbReference>
<evidence type="ECO:0000256" key="6">
    <source>
        <dbReference type="SAM" id="MobiDB-lite"/>
    </source>
</evidence>
<evidence type="ECO:0000259" key="7">
    <source>
        <dbReference type="Pfam" id="PF03914"/>
    </source>
</evidence>
<dbReference type="RefSeq" id="XP_002836628.1">
    <property type="nucleotide sequence ID" value="XM_002836582.1"/>
</dbReference>
<protein>
    <recommendedName>
        <fullName evidence="5">Nucleolar complex-associated protein 3</fullName>
    </recommendedName>
</protein>
<organism evidence="9 10">
    <name type="scientific">Tuber melanosporum (strain Mel28)</name>
    <name type="common">Perigord black truffle</name>
    <dbReference type="NCBI Taxonomy" id="656061"/>
    <lineage>
        <taxon>Eukaryota</taxon>
        <taxon>Fungi</taxon>
        <taxon>Dikarya</taxon>
        <taxon>Ascomycota</taxon>
        <taxon>Pezizomycotina</taxon>
        <taxon>Pezizomycetes</taxon>
        <taxon>Pezizales</taxon>
        <taxon>Tuberaceae</taxon>
        <taxon>Tuber</taxon>
    </lineage>
</organism>
<proteinExistence type="inferred from homology"/>
<dbReference type="Pfam" id="PF07540">
    <property type="entry name" value="NOC3p"/>
    <property type="match status" value="1"/>
</dbReference>
<evidence type="ECO:0000256" key="3">
    <source>
        <dbReference type="ARBA" id="ARBA00023054"/>
    </source>
</evidence>
<name>D5G8J7_TUBMM</name>
<dbReference type="GO" id="GO:0003682">
    <property type="term" value="F:chromatin binding"/>
    <property type="evidence" value="ECO:0007669"/>
    <property type="project" value="EnsemblFungi"/>
</dbReference>
<dbReference type="Pfam" id="PF03914">
    <property type="entry name" value="CBF"/>
    <property type="match status" value="1"/>
</dbReference>
<comment type="function">
    <text evidence="5">Required for synthesis of 60S ribosomal subunits and the transport of pre-ribosomes from the nucleoplasm to the cytoplasm.</text>
</comment>
<dbReference type="InterPro" id="IPR005612">
    <property type="entry name" value="CCAAT-binding_factor"/>
</dbReference>
<dbReference type="GO" id="GO:0006267">
    <property type="term" value="P:pre-replicative complex assembly involved in nuclear cell cycle DNA replication"/>
    <property type="evidence" value="ECO:0007669"/>
    <property type="project" value="EnsemblFungi"/>
</dbReference>
<comment type="similarity">
    <text evidence="2 5">Belongs to the CBF/MAK21 family.</text>
</comment>
<feature type="region of interest" description="Disordered" evidence="6">
    <location>
        <begin position="1"/>
        <end position="97"/>
    </location>
</feature>
<dbReference type="GO" id="GO:0005656">
    <property type="term" value="C:nuclear pre-replicative complex"/>
    <property type="evidence" value="ECO:0007669"/>
    <property type="project" value="EnsemblFungi"/>
</dbReference>
<feature type="domain" description="Nucleolar complex-associated protein 3 N-terminal" evidence="8">
    <location>
        <begin position="114"/>
        <end position="204"/>
    </location>
</feature>
<dbReference type="FunCoup" id="D5G8J7">
    <property type="interactions" value="1034"/>
</dbReference>
<evidence type="ECO:0000313" key="9">
    <source>
        <dbReference type="EMBL" id="CAZ80819.1"/>
    </source>
</evidence>
<dbReference type="InParanoid" id="D5G8J7"/>
<dbReference type="PANTHER" id="PTHR14428">
    <property type="entry name" value="NUCLEOLAR COMPLEX PROTEIN 3"/>
    <property type="match status" value="1"/>
</dbReference>
<feature type="compositionally biased region" description="Basic and acidic residues" evidence="6">
    <location>
        <begin position="341"/>
        <end position="357"/>
    </location>
</feature>
<feature type="compositionally biased region" description="Polar residues" evidence="6">
    <location>
        <begin position="19"/>
        <end position="29"/>
    </location>
</feature>
<dbReference type="InterPro" id="IPR016903">
    <property type="entry name" value="Nucleolar_cplx-assoc_3"/>
</dbReference>
<evidence type="ECO:0000313" key="10">
    <source>
        <dbReference type="Proteomes" id="UP000006911"/>
    </source>
</evidence>
<dbReference type="STRING" id="656061.D5G8J7"/>
<dbReference type="GO" id="GO:0006364">
    <property type="term" value="P:rRNA processing"/>
    <property type="evidence" value="ECO:0007669"/>
    <property type="project" value="EnsemblFungi"/>
</dbReference>
<dbReference type="eggNOG" id="KOG2153">
    <property type="taxonomic scope" value="Eukaryota"/>
</dbReference>
<dbReference type="EMBL" id="FN430046">
    <property type="protein sequence ID" value="CAZ80819.1"/>
    <property type="molecule type" value="Genomic_DNA"/>
</dbReference>
<evidence type="ECO:0000259" key="8">
    <source>
        <dbReference type="Pfam" id="PF07540"/>
    </source>
</evidence>
<sequence>MKAKSHTGHPFAAAAHWNLEQSYENQPRNGNKKRRAREQPERTRLPIKTATGIVQVPNLPSATTLDEDTESVSDDQEDGYEKDGIDPSQAPLPPATAPVAAEKPVPLRKRIIIAKEELANIATLISEDPEESVGLLKRLKEISDDAAVQVRMLAIGTMLAVYKGLIPGYRIRALSEEEMKAKVTKEVRKVRGFEQALVSGYSGFVKLLGGLARAGRGGSDKDTIALANFAVNCACGLLAAVPHFNFRTELLKIVVERVSVRKVDETFVKCRTTLDELFRTDEDGGPSCEAVQLLSKMMKAKHYLVDESVLNTFLSLRLLSELDVKGSDSAVDNPRKRKKKDREFRTKKARKLGKEQKAAEKEMLEADAIVSHEEREKKQSETLKLVFATYFRVLKEKPPGLMGATLEGLAKYAHLINLDFFGDLLVALRELVSDAKEEAREEGGVKGEKDEAANRNAVREALLCIITAFALLSGQGKGITIDLTFFTTHLYATLLPLSLSPDLELTTKSLRLPDPHSPLPTPLPTSSRINLSTEIELLLRALSSIFFSTAHQNSATPMRLAAFMKRLLTASLQMPEKSTLAMLGLLNKLAIKHGRKLSALFSTEEVVGDGVWDGFVDEPEMSNPFAATGWEAVLLRRHYSPSVAEAAAALPGLFAGKGREG</sequence>
<evidence type="ECO:0000256" key="2">
    <source>
        <dbReference type="ARBA" id="ARBA00007797"/>
    </source>
</evidence>
<keyword evidence="3" id="KW-0175">Coiled coil</keyword>
<comment type="subcellular location">
    <subcellularLocation>
        <location evidence="1 5">Nucleus</location>
        <location evidence="1 5">Nucleolus</location>
    </subcellularLocation>
</comment>
<evidence type="ECO:0000256" key="1">
    <source>
        <dbReference type="ARBA" id="ARBA00004604"/>
    </source>
</evidence>
<evidence type="ECO:0000256" key="5">
    <source>
        <dbReference type="PIRNR" id="PIRNR028977"/>
    </source>
</evidence>
<dbReference type="OMA" id="HYCPQVR"/>
<keyword evidence="10" id="KW-1185">Reference proteome</keyword>
<keyword evidence="5" id="KW-0690">Ribosome biogenesis</keyword>